<dbReference type="KEGG" id="vg:26516700"/>
<reference evidence="2 3" key="1">
    <citation type="submission" date="2014-11" db="EMBL/GenBank/DDBJ databases">
        <authorList>
            <person name="Fedida A."/>
            <person name="Lindell D."/>
        </authorList>
    </citation>
    <scope>NUCLEOTIDE SEQUENCE [LARGE SCALE GENOMIC DNA]</scope>
</reference>
<name>A0A0C5AE17_9CAUD</name>
<sequence>MNSRWKSSKRVFIILALTGFARLCIIAVPVISVWMGVSQQEEVQNAK</sequence>
<keyword evidence="1" id="KW-0812">Transmembrane</keyword>
<keyword evidence="1" id="KW-1133">Transmembrane helix</keyword>
<dbReference type="RefSeq" id="YP_009188230.1">
    <property type="nucleotide sequence ID" value="NC_028663.1"/>
</dbReference>
<feature type="transmembrane region" description="Helical" evidence="1">
    <location>
        <begin position="12"/>
        <end position="37"/>
    </location>
</feature>
<organism evidence="2 3">
    <name type="scientific">Cyanophage P-TIM40</name>
    <dbReference type="NCBI Taxonomy" id="1589733"/>
    <lineage>
        <taxon>Viruses</taxon>
        <taxon>Duplodnaviria</taxon>
        <taxon>Heunggongvirae</taxon>
        <taxon>Uroviricota</taxon>
        <taxon>Caudoviricetes</taxon>
        <taxon>Pantevenvirales</taxon>
        <taxon>Kyanoviridae</taxon>
        <taxon>Libanvirus</taxon>
        <taxon>Libanvirus ptim40</taxon>
    </lineage>
</organism>
<evidence type="ECO:0000256" key="1">
    <source>
        <dbReference type="SAM" id="Phobius"/>
    </source>
</evidence>
<protein>
    <submittedName>
        <fullName evidence="2">Uncharacterized protein</fullName>
    </submittedName>
</protein>
<keyword evidence="1" id="KW-0472">Membrane</keyword>
<accession>A0A0C5AE17</accession>
<dbReference type="Proteomes" id="UP000032135">
    <property type="component" value="Segment"/>
</dbReference>
<dbReference type="GeneID" id="26516700"/>
<dbReference type="EMBL" id="KP211958">
    <property type="protein sequence ID" value="AJK27582.1"/>
    <property type="molecule type" value="Genomic_DNA"/>
</dbReference>
<proteinExistence type="predicted"/>
<gene>
    <name evidence="2" type="ORF">PTIM40_155</name>
</gene>
<evidence type="ECO:0000313" key="2">
    <source>
        <dbReference type="EMBL" id="AJK27582.1"/>
    </source>
</evidence>
<keyword evidence="3" id="KW-1185">Reference proteome</keyword>
<evidence type="ECO:0000313" key="3">
    <source>
        <dbReference type="Proteomes" id="UP000032135"/>
    </source>
</evidence>